<proteinExistence type="predicted"/>
<accession>F1YXU8</accession>
<dbReference type="EMBL" id="AEUT02000001">
    <property type="protein sequence ID" value="EGE53988.1"/>
    <property type="molecule type" value="Genomic_DNA"/>
</dbReference>
<reference evidence="1 2" key="1">
    <citation type="submission" date="2011-02" db="EMBL/GenBank/DDBJ databases">
        <authorList>
            <person name="Stanhope M.J."/>
            <person name="Durkin A.S."/>
            <person name="Hostetler J."/>
            <person name="Kim M."/>
            <person name="Radune D."/>
            <person name="Singh I."/>
            <person name="Town C.D."/>
        </authorList>
    </citation>
    <scope>NUCLEOTIDE SEQUENCE [LARGE SCALE GENOMIC DNA]</scope>
    <source>
        <strain evidence="1 2">NCFD 2020</strain>
    </source>
</reference>
<evidence type="ECO:0000313" key="2">
    <source>
        <dbReference type="Proteomes" id="UP000003732"/>
    </source>
</evidence>
<dbReference type="GeneID" id="61421055"/>
<comment type="caution">
    <text evidence="1">The sequence shown here is derived from an EMBL/GenBank/DDBJ whole genome shotgun (WGS) entry which is preliminary data.</text>
</comment>
<keyword evidence="1" id="KW-0449">Lipoprotein</keyword>
<dbReference type="PROSITE" id="PS51257">
    <property type="entry name" value="PROKAR_LIPOPROTEIN"/>
    <property type="match status" value="1"/>
</dbReference>
<dbReference type="AlphaFoldDB" id="F1YXU8"/>
<evidence type="ECO:0000313" key="1">
    <source>
        <dbReference type="EMBL" id="EGE53988.1"/>
    </source>
</evidence>
<sequence length="119" mass="13529">MKKKTKYILLGLLGIIIAMILVSCHGNKMDGMYYHYTESGKMEVQFYLKIEDGKITGKTSGYGSVTGKIDYNNKTIVFDDKDDEYTYKFDNVTDVLTIKTFGLEADYVKKGGETYDTLK</sequence>
<dbReference type="HOGENOM" id="CLU_2060131_0_0_9"/>
<gene>
    <name evidence="1" type="ORF">SPB_1427</name>
</gene>
<organism evidence="1 2">
    <name type="scientific">Streptococcus parauberis NCFD 2020</name>
    <dbReference type="NCBI Taxonomy" id="873447"/>
    <lineage>
        <taxon>Bacteria</taxon>
        <taxon>Bacillati</taxon>
        <taxon>Bacillota</taxon>
        <taxon>Bacilli</taxon>
        <taxon>Lactobacillales</taxon>
        <taxon>Streptococcaceae</taxon>
        <taxon>Streptococcus</taxon>
    </lineage>
</organism>
<protein>
    <submittedName>
        <fullName evidence="1">Putative lipoprotein</fullName>
    </submittedName>
</protein>
<dbReference type="RefSeq" id="WP_003104147.1">
    <property type="nucleotide sequence ID" value="NZ_AEUT02000001.1"/>
</dbReference>
<name>F1YXU8_9STRE</name>
<dbReference type="Proteomes" id="UP000003732">
    <property type="component" value="Unassembled WGS sequence"/>
</dbReference>